<keyword evidence="2 5" id="KW-0378">Hydrolase</keyword>
<dbReference type="PROSITE" id="PS51462">
    <property type="entry name" value="NUDIX"/>
    <property type="match status" value="1"/>
</dbReference>
<dbReference type="EMBL" id="JBHUEA010000014">
    <property type="protein sequence ID" value="MFD1721855.1"/>
    <property type="molecule type" value="Genomic_DNA"/>
</dbReference>
<dbReference type="PANTHER" id="PTHR11839">
    <property type="entry name" value="UDP/ADP-SUGAR PYROPHOSPHATASE"/>
    <property type="match status" value="1"/>
</dbReference>
<name>A0ABW4LGG1_9MICO</name>
<reference evidence="6" key="1">
    <citation type="journal article" date="2019" name="Int. J. Syst. Evol. Microbiol.">
        <title>The Global Catalogue of Microorganisms (GCM) 10K type strain sequencing project: providing services to taxonomists for standard genome sequencing and annotation.</title>
        <authorList>
            <consortium name="The Broad Institute Genomics Platform"/>
            <consortium name="The Broad Institute Genome Sequencing Center for Infectious Disease"/>
            <person name="Wu L."/>
            <person name="Ma J."/>
        </authorList>
    </citation>
    <scope>NUCLEOTIDE SEQUENCE [LARGE SCALE GENOMIC DNA]</scope>
    <source>
        <strain evidence="6">CGMCC 1.12471</strain>
    </source>
</reference>
<dbReference type="SUPFAM" id="SSF55811">
    <property type="entry name" value="Nudix"/>
    <property type="match status" value="1"/>
</dbReference>
<dbReference type="Gene3D" id="3.90.79.10">
    <property type="entry name" value="Nucleoside Triphosphate Pyrophosphohydrolase"/>
    <property type="match status" value="1"/>
</dbReference>
<feature type="domain" description="Nudix hydrolase" evidence="4">
    <location>
        <begin position="47"/>
        <end position="177"/>
    </location>
</feature>
<evidence type="ECO:0000256" key="1">
    <source>
        <dbReference type="ARBA" id="ARBA00001946"/>
    </source>
</evidence>
<evidence type="ECO:0000313" key="6">
    <source>
        <dbReference type="Proteomes" id="UP001597347"/>
    </source>
</evidence>
<protein>
    <submittedName>
        <fullName evidence="5">NUDIX hydrolase</fullName>
        <ecNumber evidence="5">3.6.-.-</ecNumber>
    </submittedName>
</protein>
<proteinExistence type="predicted"/>
<feature type="compositionally biased region" description="Polar residues" evidence="3">
    <location>
        <begin position="193"/>
        <end position="209"/>
    </location>
</feature>
<dbReference type="InterPro" id="IPR000086">
    <property type="entry name" value="NUDIX_hydrolase_dom"/>
</dbReference>
<comment type="cofactor">
    <cofactor evidence="1">
        <name>Mg(2+)</name>
        <dbReference type="ChEBI" id="CHEBI:18420"/>
    </cofactor>
</comment>
<evidence type="ECO:0000313" key="5">
    <source>
        <dbReference type="EMBL" id="MFD1721855.1"/>
    </source>
</evidence>
<sequence>MSECDSGGRSRWQAVGRRPVYSGRVRIVSHEVRLPSGAHDSFEVDESIPFAVAVLLQDRATEALLLTRQYRYPIDRWIFDLPGGAGEVGEAPEAAARRECEEELGLIPQTMSPLHTFFPNPGRAAWPVHLFFVDTTRPGTAATADEAEQVELAHVSVAELDRLVVAGTIVDPSLLIARTMAAATGLLPPVAGPTSSLQQAGPASRTASAGTAVIG</sequence>
<evidence type="ECO:0000259" key="4">
    <source>
        <dbReference type="PROSITE" id="PS51462"/>
    </source>
</evidence>
<keyword evidence="6" id="KW-1185">Reference proteome</keyword>
<evidence type="ECO:0000256" key="3">
    <source>
        <dbReference type="SAM" id="MobiDB-lite"/>
    </source>
</evidence>
<gene>
    <name evidence="5" type="ORF">ACFSBI_09855</name>
</gene>
<feature type="region of interest" description="Disordered" evidence="3">
    <location>
        <begin position="193"/>
        <end position="215"/>
    </location>
</feature>
<dbReference type="PANTHER" id="PTHR11839:SF18">
    <property type="entry name" value="NUDIX HYDROLASE DOMAIN-CONTAINING PROTEIN"/>
    <property type="match status" value="1"/>
</dbReference>
<dbReference type="Proteomes" id="UP001597347">
    <property type="component" value="Unassembled WGS sequence"/>
</dbReference>
<dbReference type="Pfam" id="PF00293">
    <property type="entry name" value="NUDIX"/>
    <property type="match status" value="1"/>
</dbReference>
<accession>A0ABW4LGG1</accession>
<dbReference type="EC" id="3.6.-.-" evidence="5"/>
<organism evidence="5 6">
    <name type="scientific">Amnibacterium endophyticum</name>
    <dbReference type="NCBI Taxonomy" id="2109337"/>
    <lineage>
        <taxon>Bacteria</taxon>
        <taxon>Bacillati</taxon>
        <taxon>Actinomycetota</taxon>
        <taxon>Actinomycetes</taxon>
        <taxon>Micrococcales</taxon>
        <taxon>Microbacteriaceae</taxon>
        <taxon>Amnibacterium</taxon>
    </lineage>
</organism>
<dbReference type="RefSeq" id="WP_377934467.1">
    <property type="nucleotide sequence ID" value="NZ_JBHUEA010000014.1"/>
</dbReference>
<comment type="caution">
    <text evidence="5">The sequence shown here is derived from an EMBL/GenBank/DDBJ whole genome shotgun (WGS) entry which is preliminary data.</text>
</comment>
<dbReference type="GO" id="GO:0016787">
    <property type="term" value="F:hydrolase activity"/>
    <property type="evidence" value="ECO:0007669"/>
    <property type="project" value="UniProtKB-KW"/>
</dbReference>
<dbReference type="InterPro" id="IPR015797">
    <property type="entry name" value="NUDIX_hydrolase-like_dom_sf"/>
</dbReference>
<dbReference type="CDD" id="cd03424">
    <property type="entry name" value="NUDIX_ADPRase_Nudt5_UGPPase_Nudt14"/>
    <property type="match status" value="1"/>
</dbReference>
<evidence type="ECO:0000256" key="2">
    <source>
        <dbReference type="ARBA" id="ARBA00022801"/>
    </source>
</evidence>